<protein>
    <submittedName>
        <fullName evidence="3">MerR family transcriptional regulator</fullName>
    </submittedName>
</protein>
<dbReference type="CDD" id="cd01109">
    <property type="entry name" value="HTH_YyaN"/>
    <property type="match status" value="1"/>
</dbReference>
<dbReference type="InterPro" id="IPR009061">
    <property type="entry name" value="DNA-bd_dom_put_sf"/>
</dbReference>
<dbReference type="PANTHER" id="PTHR30204">
    <property type="entry name" value="REDOX-CYCLING DRUG-SENSING TRANSCRIPTIONAL ACTIVATOR SOXR"/>
    <property type="match status" value="1"/>
</dbReference>
<dbReference type="EMBL" id="BMPT01000031">
    <property type="protein sequence ID" value="GGM44559.1"/>
    <property type="molecule type" value="Genomic_DNA"/>
</dbReference>
<dbReference type="SUPFAM" id="SSF46955">
    <property type="entry name" value="Putative DNA-binding domain"/>
    <property type="match status" value="1"/>
</dbReference>
<dbReference type="PANTHER" id="PTHR30204:SF98">
    <property type="entry name" value="HTH-TYPE TRANSCRIPTIONAL REGULATOR ADHR"/>
    <property type="match status" value="1"/>
</dbReference>
<reference evidence="3" key="1">
    <citation type="journal article" date="2014" name="Int. J. Syst. Evol. Microbiol.">
        <title>Complete genome sequence of Corynebacterium casei LMG S-19264T (=DSM 44701T), isolated from a smear-ripened cheese.</title>
        <authorList>
            <consortium name="US DOE Joint Genome Institute (JGI-PGF)"/>
            <person name="Walter F."/>
            <person name="Albersmeier A."/>
            <person name="Kalinowski J."/>
            <person name="Ruckert C."/>
        </authorList>
    </citation>
    <scope>NUCLEOTIDE SEQUENCE</scope>
    <source>
        <strain evidence="3">JCM 3051</strain>
    </source>
</reference>
<dbReference type="Pfam" id="PF13411">
    <property type="entry name" value="MerR_1"/>
    <property type="match status" value="1"/>
</dbReference>
<dbReference type="InterPro" id="IPR000551">
    <property type="entry name" value="MerR-type_HTH_dom"/>
</dbReference>
<proteinExistence type="predicted"/>
<gene>
    <name evidence="3" type="ORF">GCM10010102_44960</name>
</gene>
<organism evidence="3 4">
    <name type="scientific">Promicromonospora citrea</name>
    <dbReference type="NCBI Taxonomy" id="43677"/>
    <lineage>
        <taxon>Bacteria</taxon>
        <taxon>Bacillati</taxon>
        <taxon>Actinomycetota</taxon>
        <taxon>Actinomycetes</taxon>
        <taxon>Micrococcales</taxon>
        <taxon>Promicromonosporaceae</taxon>
        <taxon>Promicromonospora</taxon>
    </lineage>
</organism>
<dbReference type="SMART" id="SM00422">
    <property type="entry name" value="HTH_MERR"/>
    <property type="match status" value="1"/>
</dbReference>
<dbReference type="PROSITE" id="PS00552">
    <property type="entry name" value="HTH_MERR_1"/>
    <property type="match status" value="1"/>
</dbReference>
<evidence type="ECO:0000259" key="2">
    <source>
        <dbReference type="PROSITE" id="PS50937"/>
    </source>
</evidence>
<dbReference type="GO" id="GO:0003700">
    <property type="term" value="F:DNA-binding transcription factor activity"/>
    <property type="evidence" value="ECO:0007669"/>
    <property type="project" value="InterPro"/>
</dbReference>
<evidence type="ECO:0000313" key="4">
    <source>
        <dbReference type="Proteomes" id="UP000655589"/>
    </source>
</evidence>
<dbReference type="AlphaFoldDB" id="A0A8H9L6S0"/>
<keyword evidence="4" id="KW-1185">Reference proteome</keyword>
<dbReference type="GO" id="GO:0003677">
    <property type="term" value="F:DNA binding"/>
    <property type="evidence" value="ECO:0007669"/>
    <property type="project" value="UniProtKB-KW"/>
</dbReference>
<dbReference type="InterPro" id="IPR047057">
    <property type="entry name" value="MerR_fam"/>
</dbReference>
<dbReference type="Proteomes" id="UP000655589">
    <property type="component" value="Unassembled WGS sequence"/>
</dbReference>
<name>A0A8H9L6S0_9MICO</name>
<reference evidence="3" key="2">
    <citation type="submission" date="2020-09" db="EMBL/GenBank/DDBJ databases">
        <authorList>
            <person name="Sun Q."/>
            <person name="Ohkuma M."/>
        </authorList>
    </citation>
    <scope>NUCLEOTIDE SEQUENCE</scope>
    <source>
        <strain evidence="3">JCM 3051</strain>
    </source>
</reference>
<keyword evidence="1" id="KW-0238">DNA-binding</keyword>
<dbReference type="PROSITE" id="PS50937">
    <property type="entry name" value="HTH_MERR_2"/>
    <property type="match status" value="1"/>
</dbReference>
<evidence type="ECO:0000313" key="3">
    <source>
        <dbReference type="EMBL" id="GGM44559.1"/>
    </source>
</evidence>
<feature type="domain" description="HTH merR-type" evidence="2">
    <location>
        <begin position="5"/>
        <end position="75"/>
    </location>
</feature>
<sequence length="141" mass="15992">MGVERIGIGEVSRRTGLSVHTIRLYEDEGFFLGAIERDGLGRRTYDADDVDWLEKVALLREADMPVARIAEYAQLARAGAPDAERLAVLVEHRQRLADDLELTRRRLALMDEKIDRYRARLEQGGSGPPWREVVRVAVPKP</sequence>
<evidence type="ECO:0000256" key="1">
    <source>
        <dbReference type="ARBA" id="ARBA00023125"/>
    </source>
</evidence>
<comment type="caution">
    <text evidence="3">The sequence shown here is derived from an EMBL/GenBank/DDBJ whole genome shotgun (WGS) entry which is preliminary data.</text>
</comment>
<accession>A0A8H9L6S0</accession>
<dbReference type="Gene3D" id="1.10.1660.10">
    <property type="match status" value="1"/>
</dbReference>